<evidence type="ECO:0000256" key="5">
    <source>
        <dbReference type="ARBA" id="ARBA00022729"/>
    </source>
</evidence>
<dbReference type="AlphaFoldDB" id="A0A915ISJ3"/>
<keyword evidence="5" id="KW-0732">Signal</keyword>
<evidence type="ECO:0000259" key="8">
    <source>
        <dbReference type="PROSITE" id="PS51034"/>
    </source>
</evidence>
<keyword evidence="4" id="KW-0812">Transmembrane</keyword>
<dbReference type="GO" id="GO:0005886">
    <property type="term" value="C:plasma membrane"/>
    <property type="evidence" value="ECO:0007669"/>
    <property type="project" value="UniProtKB-SubCell"/>
</dbReference>
<keyword evidence="7" id="KW-0472">Membrane</keyword>
<dbReference type="OMA" id="MDWIETI"/>
<dbReference type="Proteomes" id="UP000887565">
    <property type="component" value="Unplaced"/>
</dbReference>
<keyword evidence="6" id="KW-1133">Transmembrane helix</keyword>
<evidence type="ECO:0000256" key="4">
    <source>
        <dbReference type="ARBA" id="ARBA00022692"/>
    </source>
</evidence>
<dbReference type="InterPro" id="IPR056953">
    <property type="entry name" value="CUT_N"/>
</dbReference>
<comment type="subcellular location">
    <subcellularLocation>
        <location evidence="1">Cell membrane</location>
        <topology evidence="1">Single-pass type I membrane protein</topology>
    </subcellularLocation>
</comment>
<dbReference type="InterPro" id="IPR001507">
    <property type="entry name" value="ZP_dom"/>
</dbReference>
<dbReference type="GO" id="GO:0042302">
    <property type="term" value="F:structural constituent of cuticle"/>
    <property type="evidence" value="ECO:0007669"/>
    <property type="project" value="UniProtKB-KW"/>
</dbReference>
<evidence type="ECO:0000313" key="9">
    <source>
        <dbReference type="Proteomes" id="UP000887565"/>
    </source>
</evidence>
<dbReference type="Pfam" id="PF25057">
    <property type="entry name" value="CUT_N"/>
    <property type="match status" value="1"/>
</dbReference>
<sequence length="106" mass="11887">IEPRGLTVNFTVIISFHEQFLTTADQAYSICCFYMETEKVINAELEVSMLTTAVQTKNVPMPECRYEVLGGSPGGDIILQARVGDPVYHKWSCHTSSSKTLLVEYH</sequence>
<keyword evidence="3" id="KW-1003">Cell membrane</keyword>
<reference evidence="10" key="1">
    <citation type="submission" date="2022-11" db="UniProtKB">
        <authorList>
            <consortium name="WormBaseParasite"/>
        </authorList>
    </citation>
    <scope>IDENTIFICATION</scope>
</reference>
<name>A0A915ISJ3_ROMCU</name>
<organism evidence="9 10">
    <name type="scientific">Romanomermis culicivorax</name>
    <name type="common">Nematode worm</name>
    <dbReference type="NCBI Taxonomy" id="13658"/>
    <lineage>
        <taxon>Eukaryota</taxon>
        <taxon>Metazoa</taxon>
        <taxon>Ecdysozoa</taxon>
        <taxon>Nematoda</taxon>
        <taxon>Enoplea</taxon>
        <taxon>Dorylaimia</taxon>
        <taxon>Mermithida</taxon>
        <taxon>Mermithoidea</taxon>
        <taxon>Mermithidae</taxon>
        <taxon>Romanomermis</taxon>
    </lineage>
</organism>
<keyword evidence="2" id="KW-0193">Cuticle</keyword>
<evidence type="ECO:0000256" key="6">
    <source>
        <dbReference type="ARBA" id="ARBA00022989"/>
    </source>
</evidence>
<dbReference type="InterPro" id="IPR051962">
    <property type="entry name" value="Cuticlin"/>
</dbReference>
<evidence type="ECO:0000256" key="1">
    <source>
        <dbReference type="ARBA" id="ARBA00004251"/>
    </source>
</evidence>
<evidence type="ECO:0000256" key="3">
    <source>
        <dbReference type="ARBA" id="ARBA00022475"/>
    </source>
</evidence>
<protein>
    <submittedName>
        <fullName evidence="10">ZP domain-containing protein</fullName>
    </submittedName>
</protein>
<evidence type="ECO:0000313" key="10">
    <source>
        <dbReference type="WBParaSite" id="nRc.2.0.1.t16786-RA"/>
    </source>
</evidence>
<dbReference type="WBParaSite" id="nRc.2.0.1.t16786-RA">
    <property type="protein sequence ID" value="nRc.2.0.1.t16786-RA"/>
    <property type="gene ID" value="nRc.2.0.1.g16786"/>
</dbReference>
<dbReference type="PANTHER" id="PTHR22907">
    <property type="entry name" value="GH04558P"/>
    <property type="match status" value="1"/>
</dbReference>
<proteinExistence type="predicted"/>
<feature type="domain" description="ZP" evidence="8">
    <location>
        <begin position="1"/>
        <end position="106"/>
    </location>
</feature>
<accession>A0A915ISJ3</accession>
<keyword evidence="9" id="KW-1185">Reference proteome</keyword>
<evidence type="ECO:0000256" key="7">
    <source>
        <dbReference type="ARBA" id="ARBA00023136"/>
    </source>
</evidence>
<dbReference type="Pfam" id="PF25301">
    <property type="entry name" value="CUT_C"/>
    <property type="match status" value="1"/>
</dbReference>
<dbReference type="PROSITE" id="PS51034">
    <property type="entry name" value="ZP_2"/>
    <property type="match status" value="1"/>
</dbReference>
<evidence type="ECO:0000256" key="2">
    <source>
        <dbReference type="ARBA" id="ARBA00022460"/>
    </source>
</evidence>
<dbReference type="InterPro" id="IPR057475">
    <property type="entry name" value="CUT_C"/>
</dbReference>
<dbReference type="PANTHER" id="PTHR22907:SF54">
    <property type="entry name" value="GH04558P"/>
    <property type="match status" value="1"/>
</dbReference>